<dbReference type="InterPro" id="IPR002645">
    <property type="entry name" value="STAS_dom"/>
</dbReference>
<dbReference type="CDD" id="cd07043">
    <property type="entry name" value="STAS_anti-anti-sigma_factors"/>
    <property type="match status" value="1"/>
</dbReference>
<evidence type="ECO:0000313" key="2">
    <source>
        <dbReference type="EMBL" id="SET08255.1"/>
    </source>
</evidence>
<dbReference type="EMBL" id="FOHE01000005">
    <property type="protein sequence ID" value="SET08255.1"/>
    <property type="molecule type" value="Genomic_DNA"/>
</dbReference>
<protein>
    <submittedName>
        <fullName evidence="2">Anti-sigma B factor antagonist/stage II sporulation protein AA (Anti-sigma F factor antagonist)</fullName>
    </submittedName>
</protein>
<dbReference type="InterPro" id="IPR036513">
    <property type="entry name" value="STAS_dom_sf"/>
</dbReference>
<dbReference type="Pfam" id="PF01740">
    <property type="entry name" value="STAS"/>
    <property type="match status" value="1"/>
</dbReference>
<dbReference type="GO" id="GO:0043856">
    <property type="term" value="F:anti-sigma factor antagonist activity"/>
    <property type="evidence" value="ECO:0007669"/>
    <property type="project" value="TreeGrafter"/>
</dbReference>
<gene>
    <name evidence="2" type="ORF">SAMN05216389_10599</name>
</gene>
<dbReference type="Proteomes" id="UP000198618">
    <property type="component" value="Unassembled WGS sequence"/>
</dbReference>
<evidence type="ECO:0000259" key="1">
    <source>
        <dbReference type="PROSITE" id="PS50801"/>
    </source>
</evidence>
<accession>A0A1I0BMM5</accession>
<dbReference type="PROSITE" id="PS50801">
    <property type="entry name" value="STAS"/>
    <property type="match status" value="1"/>
</dbReference>
<dbReference type="OrthoDB" id="2468251at2"/>
<dbReference type="STRING" id="930131.SAMN05216389_10599"/>
<sequence>MLKYTITKEEYTVKVTLNGDLDIEGTELINDKLIPSLLTAKVVEVSLEQVPFVDSTGMGLLMNLVNTLKDSSITITISHVREDVFEVFELLQLPEIFGKEVFV</sequence>
<name>A0A1I0BMM5_9BACI</name>
<feature type="domain" description="STAS" evidence="1">
    <location>
        <begin position="2"/>
        <end position="103"/>
    </location>
</feature>
<dbReference type="PANTHER" id="PTHR33495">
    <property type="entry name" value="ANTI-SIGMA FACTOR ANTAGONIST TM_1081-RELATED-RELATED"/>
    <property type="match status" value="1"/>
</dbReference>
<dbReference type="Gene3D" id="3.30.750.24">
    <property type="entry name" value="STAS domain"/>
    <property type="match status" value="1"/>
</dbReference>
<dbReference type="PANTHER" id="PTHR33495:SF2">
    <property type="entry name" value="ANTI-SIGMA FACTOR ANTAGONIST TM_1081-RELATED"/>
    <property type="match status" value="1"/>
</dbReference>
<proteinExistence type="predicted"/>
<keyword evidence="3" id="KW-1185">Reference proteome</keyword>
<reference evidence="2 3" key="1">
    <citation type="submission" date="2016-10" db="EMBL/GenBank/DDBJ databases">
        <authorList>
            <person name="de Groot N.N."/>
        </authorList>
    </citation>
    <scope>NUCLEOTIDE SEQUENCE [LARGE SCALE GENOMIC DNA]</scope>
    <source>
        <strain evidence="2 3">IBRC-M 10780</strain>
    </source>
</reference>
<dbReference type="AlphaFoldDB" id="A0A1I0BMM5"/>
<evidence type="ECO:0000313" key="3">
    <source>
        <dbReference type="Proteomes" id="UP000198618"/>
    </source>
</evidence>
<dbReference type="SUPFAM" id="SSF52091">
    <property type="entry name" value="SpoIIaa-like"/>
    <property type="match status" value="1"/>
</dbReference>
<organism evidence="2 3">
    <name type="scientific">Oceanobacillus limi</name>
    <dbReference type="NCBI Taxonomy" id="930131"/>
    <lineage>
        <taxon>Bacteria</taxon>
        <taxon>Bacillati</taxon>
        <taxon>Bacillota</taxon>
        <taxon>Bacilli</taxon>
        <taxon>Bacillales</taxon>
        <taxon>Bacillaceae</taxon>
        <taxon>Oceanobacillus</taxon>
    </lineage>
</organism>
<dbReference type="RefSeq" id="WP_090868357.1">
    <property type="nucleotide sequence ID" value="NZ_FOHE01000005.1"/>
</dbReference>